<feature type="region of interest" description="Disordered" evidence="3">
    <location>
        <begin position="1"/>
        <end position="106"/>
    </location>
</feature>
<accession>A0A1D8NAW7</accession>
<evidence type="ECO:0000313" key="7">
    <source>
        <dbReference type="Proteomes" id="UP000256601"/>
    </source>
</evidence>
<evidence type="ECO:0000313" key="5">
    <source>
        <dbReference type="EMBL" id="RDW22911.1"/>
    </source>
</evidence>
<evidence type="ECO:0000256" key="1">
    <source>
        <dbReference type="ARBA" id="ARBA00007462"/>
    </source>
</evidence>
<dbReference type="GO" id="GO:0030687">
    <property type="term" value="C:preribosome, large subunit precursor"/>
    <property type="evidence" value="ECO:0007669"/>
    <property type="project" value="TreeGrafter"/>
</dbReference>
<dbReference type="GO" id="GO:0000470">
    <property type="term" value="P:maturation of LSU-rRNA"/>
    <property type="evidence" value="ECO:0007669"/>
    <property type="project" value="TreeGrafter"/>
</dbReference>
<gene>
    <name evidence="5" type="ORF">B0I71DRAFT_136822</name>
    <name evidence="4" type="ORF">YALI1_C17995g</name>
</gene>
<dbReference type="KEGG" id="yli:2909517"/>
<dbReference type="EMBL" id="KZ859135">
    <property type="protein sequence ID" value="RDW22911.1"/>
    <property type="molecule type" value="Genomic_DNA"/>
</dbReference>
<reference evidence="4 6" key="1">
    <citation type="journal article" date="2016" name="PLoS ONE">
        <title>Sequence Assembly of Yarrowia lipolytica Strain W29/CLIB89 Shows Transposable Element Diversity.</title>
        <authorList>
            <person name="Magnan C."/>
            <person name="Yu J."/>
            <person name="Chang I."/>
            <person name="Jahn E."/>
            <person name="Kanomata Y."/>
            <person name="Wu J."/>
            <person name="Zeller M."/>
            <person name="Oakes M."/>
            <person name="Baldi P."/>
            <person name="Sandmeyer S."/>
        </authorList>
    </citation>
    <scope>NUCLEOTIDE SEQUENCE [LARGE SCALE GENOMIC DNA]</scope>
    <source>
        <strain evidence="4">CLIB89</strain>
        <strain evidence="6">CLIB89(W29)</strain>
    </source>
</reference>
<dbReference type="InterPro" id="IPR012459">
    <property type="entry name" value="Rrp15"/>
</dbReference>
<evidence type="ECO:0000256" key="3">
    <source>
        <dbReference type="SAM" id="MobiDB-lite"/>
    </source>
</evidence>
<dbReference type="EMBL" id="CP017555">
    <property type="protein sequence ID" value="AOW02778.1"/>
    <property type="molecule type" value="Genomic_DNA"/>
</dbReference>
<name>A0A1D8NAW7_YARLL</name>
<feature type="coiled-coil region" evidence="2">
    <location>
        <begin position="133"/>
        <end position="168"/>
    </location>
</feature>
<dbReference type="GeneID" id="2909517"/>
<dbReference type="PANTHER" id="PTHR13245">
    <property type="entry name" value="RRP15-LIKE PROTEIN"/>
    <property type="match status" value="1"/>
</dbReference>
<protein>
    <submittedName>
        <fullName evidence="5">Rrp15p-domain-containing protein</fullName>
    </submittedName>
</protein>
<dbReference type="Proteomes" id="UP000256601">
    <property type="component" value="Unassembled WGS sequence"/>
</dbReference>
<reference evidence="5 7" key="2">
    <citation type="submission" date="2018-07" db="EMBL/GenBank/DDBJ databases">
        <title>Draft Genome Assemblies for Five Robust Yarrowia lipolytica Strains Exhibiting High Lipid Production and Pentose Sugar Utilization and Sugar Alcohol Secretion from Undetoxified Lignocellulosic Biomass Hydrolysates.</title>
        <authorList>
            <consortium name="DOE Joint Genome Institute"/>
            <person name="Walker C."/>
            <person name="Ryu S."/>
            <person name="Na H."/>
            <person name="Zane M."/>
            <person name="LaButti K."/>
            <person name="Lipzen A."/>
            <person name="Haridas S."/>
            <person name="Barry K."/>
            <person name="Grigoriev I.V."/>
            <person name="Quarterman J."/>
            <person name="Slininger P."/>
            <person name="Dien B."/>
            <person name="Trinh C.T."/>
        </authorList>
    </citation>
    <scope>NUCLEOTIDE SEQUENCE [LARGE SCALE GENOMIC DNA]</scope>
    <source>
        <strain evidence="5 7">YB392</strain>
    </source>
</reference>
<evidence type="ECO:0000313" key="6">
    <source>
        <dbReference type="Proteomes" id="UP000182444"/>
    </source>
</evidence>
<dbReference type="OrthoDB" id="20949at2759"/>
<comment type="similarity">
    <text evidence="1">Belongs to the RRP15 family.</text>
</comment>
<dbReference type="VEuPathDB" id="FungiDB:YALI1_C17995g"/>
<dbReference type="Proteomes" id="UP000182444">
    <property type="component" value="Chromosome 1C"/>
</dbReference>
<sequence length="246" mass="27189">MGQKSGAKGKVTIKVEKQDAAAAKPKQQKVSKQQKAAEEESEDEDLDDLEGGDGEEDEGVDSEEEEESEDDSEDDSMMEDEFDIDEDESEDEEMDASALHKAKKAKKDEAFGKAFSAILGSSIKAHAKENPILIRSTKSAKELEDQKLEAKARRLIKLEKRKAAEKDRVKTLVPLDEPEKAKEILANEKKLKKVAQRGAIRMFNAILAAQTGAKSMDETSILGAKKREEMASQMSKESFLDAVREG</sequence>
<proteinExistence type="inferred from homology"/>
<evidence type="ECO:0000256" key="2">
    <source>
        <dbReference type="SAM" id="Coils"/>
    </source>
</evidence>
<feature type="compositionally biased region" description="Low complexity" evidence="3">
    <location>
        <begin position="20"/>
        <end position="34"/>
    </location>
</feature>
<organism evidence="4 6">
    <name type="scientific">Yarrowia lipolytica</name>
    <name type="common">Candida lipolytica</name>
    <dbReference type="NCBI Taxonomy" id="4952"/>
    <lineage>
        <taxon>Eukaryota</taxon>
        <taxon>Fungi</taxon>
        <taxon>Dikarya</taxon>
        <taxon>Ascomycota</taxon>
        <taxon>Saccharomycotina</taxon>
        <taxon>Dipodascomycetes</taxon>
        <taxon>Dipodascales</taxon>
        <taxon>Dipodascales incertae sedis</taxon>
        <taxon>Yarrowia</taxon>
    </lineage>
</organism>
<dbReference type="GO" id="GO:0000460">
    <property type="term" value="P:maturation of 5.8S rRNA"/>
    <property type="evidence" value="ECO:0007669"/>
    <property type="project" value="TreeGrafter"/>
</dbReference>
<dbReference type="Pfam" id="PF07890">
    <property type="entry name" value="Rrp15p"/>
    <property type="match status" value="1"/>
</dbReference>
<dbReference type="RefSeq" id="XP_501777.1">
    <property type="nucleotide sequence ID" value="XM_501777.1"/>
</dbReference>
<keyword evidence="2" id="KW-0175">Coiled coil</keyword>
<dbReference type="AlphaFoldDB" id="A0A1D8NAW7"/>
<dbReference type="eggNOG" id="KOG2974">
    <property type="taxonomic scope" value="Eukaryota"/>
</dbReference>
<dbReference type="VEuPathDB" id="FungiDB:YALI0_C12881g"/>
<dbReference type="OMA" id="FVKQRFY"/>
<dbReference type="PANTHER" id="PTHR13245:SF14">
    <property type="entry name" value="RRP15-LIKE PROTEIN"/>
    <property type="match status" value="1"/>
</dbReference>
<feature type="compositionally biased region" description="Acidic residues" evidence="3">
    <location>
        <begin position="39"/>
        <end position="95"/>
    </location>
</feature>
<evidence type="ECO:0000313" key="4">
    <source>
        <dbReference type="EMBL" id="AOW02778.1"/>
    </source>
</evidence>